<organism evidence="6 7">
    <name type="scientific">Triparma columacea</name>
    <dbReference type="NCBI Taxonomy" id="722753"/>
    <lineage>
        <taxon>Eukaryota</taxon>
        <taxon>Sar</taxon>
        <taxon>Stramenopiles</taxon>
        <taxon>Ochrophyta</taxon>
        <taxon>Bolidophyceae</taxon>
        <taxon>Parmales</taxon>
        <taxon>Triparmaceae</taxon>
        <taxon>Triparma</taxon>
    </lineage>
</organism>
<dbReference type="PANTHER" id="PTHR43735">
    <property type="entry name" value="APOPTOSIS-INDUCING FACTOR 1"/>
    <property type="match status" value="1"/>
</dbReference>
<accession>A0A9W7G433</accession>
<dbReference type="OrthoDB" id="202203at2759"/>
<gene>
    <name evidence="6" type="ORF">TrCOL_g215</name>
</gene>
<dbReference type="AlphaFoldDB" id="A0A9W7G433"/>
<reference evidence="7" key="1">
    <citation type="journal article" date="2023" name="Commun. Biol.">
        <title>Genome analysis of Parmales, the sister group of diatoms, reveals the evolutionary specialization of diatoms from phago-mixotrophs to photoautotrophs.</title>
        <authorList>
            <person name="Ban H."/>
            <person name="Sato S."/>
            <person name="Yoshikawa S."/>
            <person name="Yamada K."/>
            <person name="Nakamura Y."/>
            <person name="Ichinomiya M."/>
            <person name="Sato N."/>
            <person name="Blanc-Mathieu R."/>
            <person name="Endo H."/>
            <person name="Kuwata A."/>
            <person name="Ogata H."/>
        </authorList>
    </citation>
    <scope>NUCLEOTIDE SEQUENCE [LARGE SCALE GENOMIC DNA]</scope>
</reference>
<feature type="domain" description="FAD/NAD(P)-binding" evidence="5">
    <location>
        <begin position="19"/>
        <end position="315"/>
    </location>
</feature>
<dbReference type="Proteomes" id="UP001165065">
    <property type="component" value="Unassembled WGS sequence"/>
</dbReference>
<comment type="similarity">
    <text evidence="1">Belongs to the FAD-dependent oxidoreductase family.</text>
</comment>
<sequence>MNKTDGNDSSSSSLETGVKIVCIGGGFAGLDVLRTLRSQHGCSVTLLEKRSYHEYLPGIPEVLAEGDVEKLLVPFKGQRNTSRIELVHDILSLDPNQRVVKFKSTDKSERSITFDYAVICTGCDYASPIRGSSPIVSGRVSEVASIQAVVSRTKLPILVAGGGHVGVELAADIASRRGGTQVVLATGNGGVLPGHSEWQVKYVKDFFGRLTNVQVHEERCEEITPTGEGTVREFKLLKSGSTIRTECYFSCTGFGTPNTGFLAGVSLGARGHVSTDSGTLQVKMSDGTLSPCVFAAGDVRNKESGFRMASFAHFEGEFVGRQILRAIRGERLRTFKPPPERSFVVSLGPFDGFVSVLGRSVLWGRVVPWLKKVVEWGWLKVTPYLPAVGFDGKLAAS</sequence>
<keyword evidence="2" id="KW-0285">Flavoprotein</keyword>
<dbReference type="EMBL" id="BRYA01000780">
    <property type="protein sequence ID" value="GMI32297.1"/>
    <property type="molecule type" value="Genomic_DNA"/>
</dbReference>
<dbReference type="GO" id="GO:0005737">
    <property type="term" value="C:cytoplasm"/>
    <property type="evidence" value="ECO:0007669"/>
    <property type="project" value="TreeGrafter"/>
</dbReference>
<name>A0A9W7G433_9STRA</name>
<evidence type="ECO:0000256" key="2">
    <source>
        <dbReference type="ARBA" id="ARBA00022630"/>
    </source>
</evidence>
<dbReference type="GO" id="GO:0004174">
    <property type="term" value="F:electron-transferring-flavoprotein dehydrogenase activity"/>
    <property type="evidence" value="ECO:0007669"/>
    <property type="project" value="TreeGrafter"/>
</dbReference>
<evidence type="ECO:0000256" key="4">
    <source>
        <dbReference type="ARBA" id="ARBA00023002"/>
    </source>
</evidence>
<dbReference type="PRINTS" id="PR00368">
    <property type="entry name" value="FADPNR"/>
</dbReference>
<keyword evidence="4" id="KW-0560">Oxidoreductase</keyword>
<keyword evidence="3" id="KW-0274">FAD</keyword>
<evidence type="ECO:0000256" key="3">
    <source>
        <dbReference type="ARBA" id="ARBA00022827"/>
    </source>
</evidence>
<proteinExistence type="inferred from homology"/>
<dbReference type="GO" id="GO:0050660">
    <property type="term" value="F:flavin adenine dinucleotide binding"/>
    <property type="evidence" value="ECO:0007669"/>
    <property type="project" value="TreeGrafter"/>
</dbReference>
<comment type="caution">
    <text evidence="6">The sequence shown here is derived from an EMBL/GenBank/DDBJ whole genome shotgun (WGS) entry which is preliminary data.</text>
</comment>
<dbReference type="PANTHER" id="PTHR43735:SF3">
    <property type="entry name" value="FERROPTOSIS SUPPRESSOR PROTEIN 1"/>
    <property type="match status" value="1"/>
</dbReference>
<protein>
    <recommendedName>
        <fullName evidence="5">FAD/NAD(P)-binding domain-containing protein</fullName>
    </recommendedName>
</protein>
<dbReference type="Gene3D" id="3.50.50.100">
    <property type="match status" value="1"/>
</dbReference>
<dbReference type="InterPro" id="IPR023753">
    <property type="entry name" value="FAD/NAD-binding_dom"/>
</dbReference>
<dbReference type="InterPro" id="IPR036188">
    <property type="entry name" value="FAD/NAD-bd_sf"/>
</dbReference>
<dbReference type="SUPFAM" id="SSF51905">
    <property type="entry name" value="FAD/NAD(P)-binding domain"/>
    <property type="match status" value="1"/>
</dbReference>
<evidence type="ECO:0000259" key="5">
    <source>
        <dbReference type="Pfam" id="PF07992"/>
    </source>
</evidence>
<keyword evidence="7" id="KW-1185">Reference proteome</keyword>
<evidence type="ECO:0000313" key="6">
    <source>
        <dbReference type="EMBL" id="GMI32297.1"/>
    </source>
</evidence>
<evidence type="ECO:0000256" key="1">
    <source>
        <dbReference type="ARBA" id="ARBA00006442"/>
    </source>
</evidence>
<evidence type="ECO:0000313" key="7">
    <source>
        <dbReference type="Proteomes" id="UP001165065"/>
    </source>
</evidence>
<dbReference type="Pfam" id="PF07992">
    <property type="entry name" value="Pyr_redox_2"/>
    <property type="match status" value="1"/>
</dbReference>